<keyword evidence="4 7" id="KW-0808">Transferase</keyword>
<keyword evidence="3" id="KW-0997">Cell inner membrane</keyword>
<gene>
    <name evidence="7" type="ORF">GTA51_01310</name>
</gene>
<comment type="caution">
    <text evidence="7">The sequence shown here is derived from an EMBL/GenBank/DDBJ whole genome shotgun (WGS) entry which is preliminary data.</text>
</comment>
<dbReference type="PANTHER" id="PTHR30606:SF10">
    <property type="entry name" value="PHOSPHATIDYLINOSITOL MANNOSIDE ACYLTRANSFERASE"/>
    <property type="match status" value="1"/>
</dbReference>
<organism evidence="7 8">
    <name type="scientific">Solidesulfovibrio aerotolerans</name>
    <dbReference type="NCBI Taxonomy" id="295255"/>
    <lineage>
        <taxon>Bacteria</taxon>
        <taxon>Pseudomonadati</taxon>
        <taxon>Thermodesulfobacteriota</taxon>
        <taxon>Desulfovibrionia</taxon>
        <taxon>Desulfovibrionales</taxon>
        <taxon>Desulfovibrionaceae</taxon>
        <taxon>Solidesulfovibrio</taxon>
    </lineage>
</organism>
<dbReference type="RefSeq" id="WP_160958006.1">
    <property type="nucleotide sequence ID" value="NZ_WVUD01000001.1"/>
</dbReference>
<protein>
    <submittedName>
        <fullName evidence="7">Lauroyl acyltransferase</fullName>
    </submittedName>
</protein>
<evidence type="ECO:0000256" key="6">
    <source>
        <dbReference type="ARBA" id="ARBA00023315"/>
    </source>
</evidence>
<dbReference type="GO" id="GO:0016746">
    <property type="term" value="F:acyltransferase activity"/>
    <property type="evidence" value="ECO:0007669"/>
    <property type="project" value="UniProtKB-KW"/>
</dbReference>
<keyword evidence="2" id="KW-1003">Cell membrane</keyword>
<keyword evidence="6 7" id="KW-0012">Acyltransferase</keyword>
<dbReference type="InterPro" id="IPR004960">
    <property type="entry name" value="LipA_acyltrans"/>
</dbReference>
<evidence type="ECO:0000256" key="5">
    <source>
        <dbReference type="ARBA" id="ARBA00023136"/>
    </source>
</evidence>
<reference evidence="7 8" key="1">
    <citation type="submission" date="2020-01" db="EMBL/GenBank/DDBJ databases">
        <title>Genome sequence of Desulfovibrio aerotolerans DSM 16695(T).</title>
        <authorList>
            <person name="Karnachuk O."/>
            <person name="Avakyan M."/>
            <person name="Mardanov A."/>
            <person name="Kadnikov V."/>
            <person name="Ravin N."/>
        </authorList>
    </citation>
    <scope>NUCLEOTIDE SEQUENCE [LARGE SCALE GENOMIC DNA]</scope>
    <source>
        <strain evidence="7 8">DSM 16695</strain>
    </source>
</reference>
<proteinExistence type="predicted"/>
<dbReference type="EMBL" id="WVUD01000001">
    <property type="protein sequence ID" value="MYL81777.1"/>
    <property type="molecule type" value="Genomic_DNA"/>
</dbReference>
<comment type="subcellular location">
    <subcellularLocation>
        <location evidence="1">Cell inner membrane</location>
    </subcellularLocation>
</comment>
<dbReference type="CDD" id="cd07984">
    <property type="entry name" value="LPLAT_LABLAT-like"/>
    <property type="match status" value="1"/>
</dbReference>
<accession>A0A7C9MYR5</accession>
<evidence type="ECO:0000256" key="1">
    <source>
        <dbReference type="ARBA" id="ARBA00004533"/>
    </source>
</evidence>
<name>A0A7C9MYR5_9BACT</name>
<dbReference type="AlphaFoldDB" id="A0A7C9MYR5"/>
<dbReference type="PANTHER" id="PTHR30606">
    <property type="entry name" value="LIPID A BIOSYNTHESIS LAUROYL ACYLTRANSFERASE"/>
    <property type="match status" value="1"/>
</dbReference>
<keyword evidence="8" id="KW-1185">Reference proteome</keyword>
<dbReference type="Proteomes" id="UP000482487">
    <property type="component" value="Unassembled WGS sequence"/>
</dbReference>
<keyword evidence="5" id="KW-0472">Membrane</keyword>
<sequence>MQALRDALVWVYWHPFKRVVQALPPAAGRALARGLGHALGRVRNARRDGMAAAARVVPGVPDDPATRLALAQQALVEFCQNDLEVLLFPTLTPARTAAMAGVSGQEHLDAALAAGRGAMLVFGHYGANQMIMAAIGHAGYTMCQLSAPATVLNEKLPEARPAAVRRTRELRWAHEQTLPVKHIDVFGSLKGAFSCLRAGHVLGVALDGGGGEKRALVPFLGRHAYFSLGPMLLAGKTGCAVVPCFMERAQNGRLTLRLEPALPLVRPGEDGLSADDAATRNTAAAAARLSAAIIANPSPYLYFLAFRLHMAAAGHDAFFSEAAEEREEA</sequence>
<dbReference type="GO" id="GO:0005886">
    <property type="term" value="C:plasma membrane"/>
    <property type="evidence" value="ECO:0007669"/>
    <property type="project" value="UniProtKB-SubCell"/>
</dbReference>
<evidence type="ECO:0000313" key="8">
    <source>
        <dbReference type="Proteomes" id="UP000482487"/>
    </source>
</evidence>
<dbReference type="Pfam" id="PF03279">
    <property type="entry name" value="Lip_A_acyltrans"/>
    <property type="match status" value="1"/>
</dbReference>
<evidence type="ECO:0000313" key="7">
    <source>
        <dbReference type="EMBL" id="MYL81777.1"/>
    </source>
</evidence>
<evidence type="ECO:0000256" key="3">
    <source>
        <dbReference type="ARBA" id="ARBA00022519"/>
    </source>
</evidence>
<dbReference type="OrthoDB" id="5446729at2"/>
<evidence type="ECO:0000256" key="2">
    <source>
        <dbReference type="ARBA" id="ARBA00022475"/>
    </source>
</evidence>
<dbReference type="GO" id="GO:0009247">
    <property type="term" value="P:glycolipid biosynthetic process"/>
    <property type="evidence" value="ECO:0007669"/>
    <property type="project" value="UniProtKB-ARBA"/>
</dbReference>
<evidence type="ECO:0000256" key="4">
    <source>
        <dbReference type="ARBA" id="ARBA00022679"/>
    </source>
</evidence>